<feature type="compositionally biased region" description="Basic and acidic residues" evidence="3">
    <location>
        <begin position="58"/>
        <end position="78"/>
    </location>
</feature>
<dbReference type="Gene3D" id="1.10.238.10">
    <property type="entry name" value="EF-hand"/>
    <property type="match status" value="2"/>
</dbReference>
<accession>C1N8S7</accession>
<evidence type="ECO:0000313" key="6">
    <source>
        <dbReference type="Proteomes" id="UP000001876"/>
    </source>
</evidence>
<evidence type="ECO:0000256" key="1">
    <source>
        <dbReference type="ARBA" id="ARBA00022737"/>
    </source>
</evidence>
<reference evidence="5 6" key="1">
    <citation type="journal article" date="2009" name="Science">
        <title>Green evolution and dynamic adaptations revealed by genomes of the marine picoeukaryotes Micromonas.</title>
        <authorList>
            <person name="Worden A.Z."/>
            <person name="Lee J.H."/>
            <person name="Mock T."/>
            <person name="Rouze P."/>
            <person name="Simmons M.P."/>
            <person name="Aerts A.L."/>
            <person name="Allen A.E."/>
            <person name="Cuvelier M.L."/>
            <person name="Derelle E."/>
            <person name="Everett M.V."/>
            <person name="Foulon E."/>
            <person name="Grimwood J."/>
            <person name="Gundlach H."/>
            <person name="Henrissat B."/>
            <person name="Napoli C."/>
            <person name="McDonald S.M."/>
            <person name="Parker M.S."/>
            <person name="Rombauts S."/>
            <person name="Salamov A."/>
            <person name="Von Dassow P."/>
            <person name="Badger J.H."/>
            <person name="Coutinho P.M."/>
            <person name="Demir E."/>
            <person name="Dubchak I."/>
            <person name="Gentemann C."/>
            <person name="Eikrem W."/>
            <person name="Gready J.E."/>
            <person name="John U."/>
            <person name="Lanier W."/>
            <person name="Lindquist E.A."/>
            <person name="Lucas S."/>
            <person name="Mayer K.F."/>
            <person name="Moreau H."/>
            <person name="Not F."/>
            <person name="Otillar R."/>
            <person name="Panaud O."/>
            <person name="Pangilinan J."/>
            <person name="Paulsen I."/>
            <person name="Piegu B."/>
            <person name="Poliakov A."/>
            <person name="Robbens S."/>
            <person name="Schmutz J."/>
            <person name="Toulza E."/>
            <person name="Wyss T."/>
            <person name="Zelensky A."/>
            <person name="Zhou K."/>
            <person name="Armbrust E.V."/>
            <person name="Bhattacharya D."/>
            <person name="Goodenough U.W."/>
            <person name="Van de Peer Y."/>
            <person name="Grigoriev I.V."/>
        </authorList>
    </citation>
    <scope>NUCLEOTIDE SEQUENCE [LARGE SCALE GENOMIC DNA]</scope>
    <source>
        <strain evidence="5 6">CCMP1545</strain>
    </source>
</reference>
<dbReference type="STRING" id="564608.C1N8S7"/>
<dbReference type="PANTHER" id="PTHR23048:SF0">
    <property type="entry name" value="CALMODULIN LIKE 3"/>
    <property type="match status" value="1"/>
</dbReference>
<organism evidence="6">
    <name type="scientific">Micromonas pusilla (strain CCMP1545)</name>
    <name type="common">Picoplanktonic green alga</name>
    <dbReference type="NCBI Taxonomy" id="564608"/>
    <lineage>
        <taxon>Eukaryota</taxon>
        <taxon>Viridiplantae</taxon>
        <taxon>Chlorophyta</taxon>
        <taxon>Mamiellophyceae</taxon>
        <taxon>Mamiellales</taxon>
        <taxon>Mamiellaceae</taxon>
        <taxon>Micromonas</taxon>
    </lineage>
</organism>
<dbReference type="PANTHER" id="PTHR23048">
    <property type="entry name" value="MYOSIN LIGHT CHAIN 1, 3"/>
    <property type="match status" value="1"/>
</dbReference>
<dbReference type="GO" id="GO:0016460">
    <property type="term" value="C:myosin II complex"/>
    <property type="evidence" value="ECO:0007669"/>
    <property type="project" value="TreeGrafter"/>
</dbReference>
<dbReference type="InterPro" id="IPR002048">
    <property type="entry name" value="EF_hand_dom"/>
</dbReference>
<evidence type="ECO:0000313" key="5">
    <source>
        <dbReference type="EMBL" id="EEH51405.1"/>
    </source>
</evidence>
<dbReference type="GO" id="GO:0005509">
    <property type="term" value="F:calcium ion binding"/>
    <property type="evidence" value="ECO:0007669"/>
    <property type="project" value="InterPro"/>
</dbReference>
<dbReference type="AlphaFoldDB" id="C1N8S7"/>
<evidence type="ECO:0000259" key="4">
    <source>
        <dbReference type="PROSITE" id="PS50222"/>
    </source>
</evidence>
<dbReference type="RefSeq" id="XP_003064500.1">
    <property type="nucleotide sequence ID" value="XM_003064454.1"/>
</dbReference>
<dbReference type="InterPro" id="IPR011992">
    <property type="entry name" value="EF-hand-dom_pair"/>
</dbReference>
<dbReference type="CDD" id="cd00051">
    <property type="entry name" value="EFh"/>
    <property type="match status" value="2"/>
</dbReference>
<protein>
    <submittedName>
        <fullName evidence="5">Predicted protein</fullName>
    </submittedName>
</protein>
<dbReference type="GeneID" id="9689767"/>
<keyword evidence="1" id="KW-0677">Repeat</keyword>
<keyword evidence="2" id="KW-0106">Calcium</keyword>
<evidence type="ECO:0000256" key="3">
    <source>
        <dbReference type="SAM" id="MobiDB-lite"/>
    </source>
</evidence>
<proteinExistence type="predicted"/>
<dbReference type="PROSITE" id="PS50222">
    <property type="entry name" value="EF_HAND_2"/>
    <property type="match status" value="4"/>
</dbReference>
<feature type="domain" description="EF-hand" evidence="4">
    <location>
        <begin position="169"/>
        <end position="204"/>
    </location>
</feature>
<sequence length="237" mass="26524">MQARKIALRGRVRHDSHPFVAEPPHSRGAPAGSARGRSTFTALRDRRVSSHPAQHLARGAEEIERRTRGGRMSREGKKKYLTDEELSAEWPYLTRTQVKEFRDAFAIFDKDGGGSITTDELGDVMKSLGQKPSHAELDAMVREIDADGNGEIDFPEFLTMMLRKMNEGNPEKELMDVFMVFDKDGSGTISAEELRSAMRVIGEKLTDDEIEDAIKLADSSGDGEVDYDEFINFVLND</sequence>
<gene>
    <name evidence="5" type="ORF">MICPUCDRAFT_54225</name>
</gene>
<dbReference type="EMBL" id="GG663751">
    <property type="protein sequence ID" value="EEH51405.1"/>
    <property type="molecule type" value="Genomic_DNA"/>
</dbReference>
<dbReference type="OMA" id="RKMNEGN"/>
<dbReference type="SUPFAM" id="SSF47473">
    <property type="entry name" value="EF-hand"/>
    <property type="match status" value="1"/>
</dbReference>
<dbReference type="Proteomes" id="UP000001876">
    <property type="component" value="Unassembled WGS sequence"/>
</dbReference>
<dbReference type="InterPro" id="IPR018247">
    <property type="entry name" value="EF_Hand_1_Ca_BS"/>
</dbReference>
<dbReference type="PROSITE" id="PS00018">
    <property type="entry name" value="EF_HAND_1"/>
    <property type="match status" value="4"/>
</dbReference>
<feature type="region of interest" description="Disordered" evidence="3">
    <location>
        <begin position="1"/>
        <end position="78"/>
    </location>
</feature>
<dbReference type="SMART" id="SM00054">
    <property type="entry name" value="EFh"/>
    <property type="match status" value="4"/>
</dbReference>
<feature type="domain" description="EF-hand" evidence="4">
    <location>
        <begin position="132"/>
        <end position="167"/>
    </location>
</feature>
<dbReference type="FunFam" id="1.10.238.10:FF:000527">
    <property type="entry name" value="Calmodulin-3"/>
    <property type="match status" value="1"/>
</dbReference>
<dbReference type="OrthoDB" id="26525at2759"/>
<dbReference type="Pfam" id="PF13499">
    <property type="entry name" value="EF-hand_7"/>
    <property type="match status" value="2"/>
</dbReference>
<keyword evidence="6" id="KW-1185">Reference proteome</keyword>
<dbReference type="KEGG" id="mpp:MICPUCDRAFT_54225"/>
<feature type="compositionally biased region" description="Basic residues" evidence="3">
    <location>
        <begin position="1"/>
        <end position="14"/>
    </location>
</feature>
<dbReference type="InterPro" id="IPR050230">
    <property type="entry name" value="CALM/Myosin/TropC-like"/>
</dbReference>
<feature type="domain" description="EF-hand" evidence="4">
    <location>
        <begin position="205"/>
        <end position="237"/>
    </location>
</feature>
<evidence type="ECO:0000256" key="2">
    <source>
        <dbReference type="ARBA" id="ARBA00022837"/>
    </source>
</evidence>
<dbReference type="eggNOG" id="KOG0027">
    <property type="taxonomic scope" value="Eukaryota"/>
</dbReference>
<feature type="domain" description="EF-hand" evidence="4">
    <location>
        <begin position="96"/>
        <end position="131"/>
    </location>
</feature>
<name>C1N8S7_MICPC</name>